<dbReference type="GO" id="GO:0006572">
    <property type="term" value="P:L-tyrosine catabolic process"/>
    <property type="evidence" value="ECO:0007669"/>
    <property type="project" value="TreeGrafter"/>
</dbReference>
<dbReference type="PROSITE" id="PS51819">
    <property type="entry name" value="VOC"/>
    <property type="match status" value="2"/>
</dbReference>
<keyword evidence="8" id="KW-1185">Reference proteome</keyword>
<dbReference type="AlphaFoldDB" id="A0A101NRJ5"/>
<evidence type="ECO:0000256" key="2">
    <source>
        <dbReference type="ARBA" id="ARBA00022723"/>
    </source>
</evidence>
<gene>
    <name evidence="7" type="ORF">AQI95_41440</name>
</gene>
<evidence type="ECO:0000256" key="4">
    <source>
        <dbReference type="ARBA" id="ARBA00023004"/>
    </source>
</evidence>
<dbReference type="GO" id="GO:0046872">
    <property type="term" value="F:metal ion binding"/>
    <property type="evidence" value="ECO:0007669"/>
    <property type="project" value="UniProtKB-KW"/>
</dbReference>
<evidence type="ECO:0000259" key="6">
    <source>
        <dbReference type="PROSITE" id="PS51819"/>
    </source>
</evidence>
<organism evidence="7 8">
    <name type="scientific">Streptomyces yokosukanensis</name>
    <dbReference type="NCBI Taxonomy" id="67386"/>
    <lineage>
        <taxon>Bacteria</taxon>
        <taxon>Bacillati</taxon>
        <taxon>Actinomycetota</taxon>
        <taxon>Actinomycetes</taxon>
        <taxon>Kitasatosporales</taxon>
        <taxon>Streptomycetaceae</taxon>
        <taxon>Streptomyces</taxon>
    </lineage>
</organism>
<evidence type="ECO:0000313" key="8">
    <source>
        <dbReference type="Proteomes" id="UP000053127"/>
    </source>
</evidence>
<dbReference type="InterPro" id="IPR037523">
    <property type="entry name" value="VOC_core"/>
</dbReference>
<sequence length="363" mass="39575">MQYAHRATLHHVEFYVSDAEARAAEMVEVYGFRVFGRNTADDHRSVAVRQGDITFVYTQALTPEHAAHTYTDTHGDAPAVIWLACDDARAAFQEAVAAGAIALQEPVEDSVSRCVTATIRAFGNVRHTFLQWLPGADTKHIAPGIIASAQDRPNEGVGLLAVDHFAVCVPAGQLDATIAYYEQALGFRKIFEEQIIVGRQSMLSQVVQNAAGDVTLTIIEPDTTREPGQIDKFIREHGGAGVQHIAFSCCDVVDSVRMLRAAGVVFLSSPDTYYENLPKRLSLRKYDVAELRDLGLLADSDHAGQLFQIFTRSTHPRGTFFLELIERLGAETFGSGNIKALYEAVEQDMTAPASGGGGTGREH</sequence>
<keyword evidence="4 5" id="KW-0408">Iron</keyword>
<name>A0A101NRJ5_9ACTN</name>
<dbReference type="CDD" id="cd07250">
    <property type="entry name" value="HPPD_C_like"/>
    <property type="match status" value="1"/>
</dbReference>
<dbReference type="Pfam" id="PF00903">
    <property type="entry name" value="Glyoxalase"/>
    <property type="match status" value="1"/>
</dbReference>
<reference evidence="7 8" key="1">
    <citation type="submission" date="2015-10" db="EMBL/GenBank/DDBJ databases">
        <title>Draft genome sequence of Streptomyces yokosukanensis DSM 40224, type strain for the species Streptomyces yokosukanensis.</title>
        <authorList>
            <person name="Ruckert C."/>
            <person name="Winkler A."/>
            <person name="Kalinowski J."/>
            <person name="Kampfer P."/>
            <person name="Glaeser S."/>
        </authorList>
    </citation>
    <scope>NUCLEOTIDE SEQUENCE [LARGE SCALE GENOMIC DNA]</scope>
    <source>
        <strain evidence="7 8">DSM 40224</strain>
    </source>
</reference>
<comment type="cofactor">
    <cofactor evidence="5">
        <name>Fe cation</name>
        <dbReference type="ChEBI" id="CHEBI:24875"/>
    </cofactor>
    <text evidence="5">Binds 1 Fe cation per subunit.</text>
</comment>
<dbReference type="OrthoDB" id="9780241at2"/>
<dbReference type="InterPro" id="IPR004360">
    <property type="entry name" value="Glyas_Fos-R_dOase_dom"/>
</dbReference>
<dbReference type="SUPFAM" id="SSF54593">
    <property type="entry name" value="Glyoxalase/Bleomycin resistance protein/Dihydroxybiphenyl dioxygenase"/>
    <property type="match status" value="1"/>
</dbReference>
<dbReference type="Gene3D" id="3.10.180.10">
    <property type="entry name" value="2,3-Dihydroxybiphenyl 1,2-Dioxygenase, domain 1"/>
    <property type="match status" value="2"/>
</dbReference>
<evidence type="ECO:0000256" key="3">
    <source>
        <dbReference type="ARBA" id="ARBA00022737"/>
    </source>
</evidence>
<accession>A0A101NRJ5</accession>
<dbReference type="Pfam" id="PF14696">
    <property type="entry name" value="Glyoxalase_5"/>
    <property type="match status" value="1"/>
</dbReference>
<dbReference type="PIRSF" id="PIRSF009283">
    <property type="entry name" value="HPP_dOase"/>
    <property type="match status" value="1"/>
</dbReference>
<proteinExistence type="inferred from homology"/>
<keyword evidence="2 5" id="KW-0479">Metal-binding</keyword>
<comment type="similarity">
    <text evidence="1">Belongs to the 4HPPD family.</text>
</comment>
<dbReference type="InterPro" id="IPR041736">
    <property type="entry name" value="4OHPhenylPyrv_dOase_N"/>
</dbReference>
<dbReference type="NCBIfam" id="TIGR01263">
    <property type="entry name" value="4HPPD"/>
    <property type="match status" value="1"/>
</dbReference>
<feature type="binding site" evidence="5">
    <location>
        <position position="323"/>
    </location>
    <ligand>
        <name>Fe cation</name>
        <dbReference type="ChEBI" id="CHEBI:24875"/>
    </ligand>
</feature>
<dbReference type="InterPro" id="IPR029068">
    <property type="entry name" value="Glyas_Bleomycin-R_OHBP_Dase"/>
</dbReference>
<dbReference type="PANTHER" id="PTHR11959:SF1">
    <property type="entry name" value="4-HYDROXYPHENYLPYRUVATE DIOXYGENASE"/>
    <property type="match status" value="1"/>
</dbReference>
<evidence type="ECO:0000256" key="1">
    <source>
        <dbReference type="ARBA" id="ARBA00005877"/>
    </source>
</evidence>
<evidence type="ECO:0000256" key="5">
    <source>
        <dbReference type="PIRSR" id="PIRSR009283-1"/>
    </source>
</evidence>
<dbReference type="EMBL" id="LMWN01000079">
    <property type="protein sequence ID" value="KUM98055.1"/>
    <property type="molecule type" value="Genomic_DNA"/>
</dbReference>
<keyword evidence="3" id="KW-0677">Repeat</keyword>
<feature type="domain" description="VOC" evidence="6">
    <location>
        <begin position="161"/>
        <end position="312"/>
    </location>
</feature>
<feature type="domain" description="VOC" evidence="6">
    <location>
        <begin position="8"/>
        <end position="132"/>
    </location>
</feature>
<dbReference type="PANTHER" id="PTHR11959">
    <property type="entry name" value="4-HYDROXYPHENYLPYRUVATE DIOXYGENASE"/>
    <property type="match status" value="1"/>
</dbReference>
<dbReference type="CDD" id="cd08342">
    <property type="entry name" value="HPPD_N_like"/>
    <property type="match status" value="1"/>
</dbReference>
<protein>
    <recommendedName>
        <fullName evidence="6">VOC domain-containing protein</fullName>
    </recommendedName>
</protein>
<feature type="binding site" evidence="5">
    <location>
        <position position="244"/>
    </location>
    <ligand>
        <name>Fe cation</name>
        <dbReference type="ChEBI" id="CHEBI:24875"/>
    </ligand>
</feature>
<comment type="caution">
    <text evidence="7">The sequence shown here is derived from an EMBL/GenBank/DDBJ whole genome shotgun (WGS) entry which is preliminary data.</text>
</comment>
<dbReference type="InterPro" id="IPR041735">
    <property type="entry name" value="4OHPhenylPyrv_dOase_C"/>
</dbReference>
<dbReference type="Proteomes" id="UP000053127">
    <property type="component" value="Unassembled WGS sequence"/>
</dbReference>
<dbReference type="InterPro" id="IPR005956">
    <property type="entry name" value="4OHPhenylPyrv_dOase"/>
</dbReference>
<dbReference type="GO" id="GO:0003868">
    <property type="term" value="F:4-hydroxyphenylpyruvate dioxygenase activity"/>
    <property type="evidence" value="ECO:0007669"/>
    <property type="project" value="InterPro"/>
</dbReference>
<dbReference type="STRING" id="67386.AQI95_41440"/>
<feature type="binding site" evidence="5">
    <location>
        <position position="164"/>
    </location>
    <ligand>
        <name>Fe cation</name>
        <dbReference type="ChEBI" id="CHEBI:24875"/>
    </ligand>
</feature>
<evidence type="ECO:0000313" key="7">
    <source>
        <dbReference type="EMBL" id="KUM98055.1"/>
    </source>
</evidence>
<dbReference type="RefSeq" id="WP_067136314.1">
    <property type="nucleotide sequence ID" value="NZ_KQ948236.1"/>
</dbReference>